<organism evidence="3 4">
    <name type="scientific">Marinactinospora thermotolerans DSM 45154</name>
    <dbReference type="NCBI Taxonomy" id="1122192"/>
    <lineage>
        <taxon>Bacteria</taxon>
        <taxon>Bacillati</taxon>
        <taxon>Actinomycetota</taxon>
        <taxon>Actinomycetes</taxon>
        <taxon>Streptosporangiales</taxon>
        <taxon>Nocardiopsidaceae</taxon>
        <taxon>Marinactinospora</taxon>
    </lineage>
</organism>
<feature type="transmembrane region" description="Helical" evidence="2">
    <location>
        <begin position="133"/>
        <end position="151"/>
    </location>
</feature>
<proteinExistence type="predicted"/>
<feature type="compositionally biased region" description="Polar residues" evidence="1">
    <location>
        <begin position="534"/>
        <end position="543"/>
    </location>
</feature>
<keyword evidence="2" id="KW-1133">Transmembrane helix</keyword>
<gene>
    <name evidence="3" type="ORF">SAMN02745673_01492</name>
</gene>
<evidence type="ECO:0000256" key="1">
    <source>
        <dbReference type="SAM" id="MobiDB-lite"/>
    </source>
</evidence>
<feature type="compositionally biased region" description="Polar residues" evidence="1">
    <location>
        <begin position="557"/>
        <end position="567"/>
    </location>
</feature>
<evidence type="ECO:0000313" key="4">
    <source>
        <dbReference type="Proteomes" id="UP000190637"/>
    </source>
</evidence>
<dbReference type="Proteomes" id="UP000190637">
    <property type="component" value="Unassembled WGS sequence"/>
</dbReference>
<keyword evidence="2" id="KW-0812">Transmembrane</keyword>
<feature type="transmembrane region" description="Helical" evidence="2">
    <location>
        <begin position="49"/>
        <end position="68"/>
    </location>
</feature>
<protein>
    <submittedName>
        <fullName evidence="3">Uncharacterized protein</fullName>
    </submittedName>
</protein>
<feature type="compositionally biased region" description="Basic and acidic residues" evidence="1">
    <location>
        <begin position="546"/>
        <end position="556"/>
    </location>
</feature>
<feature type="transmembrane region" description="Helical" evidence="2">
    <location>
        <begin position="163"/>
        <end position="183"/>
    </location>
</feature>
<evidence type="ECO:0000256" key="2">
    <source>
        <dbReference type="SAM" id="Phobius"/>
    </source>
</evidence>
<dbReference type="STRING" id="1122192.SAMN02745673_01492"/>
<name>A0A1T4NLE9_9ACTN</name>
<keyword evidence="4" id="KW-1185">Reference proteome</keyword>
<keyword evidence="2" id="KW-0472">Membrane</keyword>
<reference evidence="3" key="1">
    <citation type="submission" date="2017-02" db="EMBL/GenBank/DDBJ databases">
        <authorList>
            <person name="Peterson S.W."/>
        </authorList>
    </citation>
    <scope>NUCLEOTIDE SEQUENCE [LARGE SCALE GENOMIC DNA]</scope>
    <source>
        <strain evidence="3">DSM 45154</strain>
    </source>
</reference>
<dbReference type="EMBL" id="FUWS01000003">
    <property type="protein sequence ID" value="SJZ79926.1"/>
    <property type="molecule type" value="Genomic_DNA"/>
</dbReference>
<dbReference type="AlphaFoldDB" id="A0A1T4NLE9"/>
<evidence type="ECO:0000313" key="3">
    <source>
        <dbReference type="EMBL" id="SJZ79926.1"/>
    </source>
</evidence>
<feature type="region of interest" description="Disordered" evidence="1">
    <location>
        <begin position="532"/>
        <end position="567"/>
    </location>
</feature>
<feature type="transmembrane region" description="Helical" evidence="2">
    <location>
        <begin position="74"/>
        <end position="93"/>
    </location>
</feature>
<accession>A0A1T4NLE9</accession>
<sequence length="567" mass="63898">MTRHLCAGTYVDRPFRDLVIRKVHNAPYRRVAPSYGFDLVPVLRHAWHAWALETTLLAAVPGILLLTWSLGHRLAATLAATGFILCSLLLFILRTAPEIIRLKVTLTAEEWQERTRKNGRWNDSTRLRKRIRWLKASLGAGAATSIFPWIASRLLNESLESALPGLISILFGVVMLAATIGAIRQLLLNHIHANPTLRPSSLTSRERAVDAQQFHGCTVYRRPEGRGGEEYEEIRFLSPEENDLRSPFIGSGELVHRWIPPLTVQLLRPGNEGMTQRRHNSLPFNAHELVDHLRTTIKGLDSGTGSGRMRGLQVTDRVYVAETDVSKDRSLLTEPLTPDRLAEIIDNPDEKADHFLVITAPYAEAELITTVFLRVSIKSRTLSLEFSSCALTRTLDDHRKIDAYAEHGKLAVARSALREVVGLPSTIRRTPRLIQAPIFLICALWSRKDRSIRPRRGIHIGPRISIRENASQDWLEISQRDHDVIFDQMKIIEQWILKATEEFLETHEVDTSTFKKQAVNIINSGVLNMGGKTEVNNSAIGRNSRTRNESSGKPDDQGNQSQDTENK</sequence>